<dbReference type="EMBL" id="JAPDGR010000350">
    <property type="protein sequence ID" value="KAJ2991175.1"/>
    <property type="molecule type" value="Genomic_DNA"/>
</dbReference>
<evidence type="ECO:0000313" key="1">
    <source>
        <dbReference type="EMBL" id="KAJ2991175.1"/>
    </source>
</evidence>
<dbReference type="Proteomes" id="UP001143856">
    <property type="component" value="Unassembled WGS sequence"/>
</dbReference>
<organism evidence="1 2">
    <name type="scientific">Xylaria curta</name>
    <dbReference type="NCBI Taxonomy" id="42375"/>
    <lineage>
        <taxon>Eukaryota</taxon>
        <taxon>Fungi</taxon>
        <taxon>Dikarya</taxon>
        <taxon>Ascomycota</taxon>
        <taxon>Pezizomycotina</taxon>
        <taxon>Sordariomycetes</taxon>
        <taxon>Xylariomycetidae</taxon>
        <taxon>Xylariales</taxon>
        <taxon>Xylariaceae</taxon>
        <taxon>Xylaria</taxon>
    </lineage>
</organism>
<name>A0ACC1PGB2_9PEZI</name>
<reference evidence="1" key="1">
    <citation type="submission" date="2022-10" db="EMBL/GenBank/DDBJ databases">
        <title>Genome Sequence of Xylaria curta.</title>
        <authorList>
            <person name="Buettner E."/>
        </authorList>
    </citation>
    <scope>NUCLEOTIDE SEQUENCE</scope>
    <source>
        <strain evidence="1">Babe10</strain>
    </source>
</reference>
<comment type="caution">
    <text evidence="1">The sequence shown here is derived from an EMBL/GenBank/DDBJ whole genome shotgun (WGS) entry which is preliminary data.</text>
</comment>
<evidence type="ECO:0000313" key="2">
    <source>
        <dbReference type="Proteomes" id="UP001143856"/>
    </source>
</evidence>
<protein>
    <submittedName>
        <fullName evidence="1">Uncharacterized protein</fullName>
    </submittedName>
</protein>
<proteinExistence type="predicted"/>
<keyword evidence="2" id="KW-1185">Reference proteome</keyword>
<gene>
    <name evidence="1" type="ORF">NUW58_g2616</name>
</gene>
<accession>A0ACC1PGB2</accession>
<sequence length="919" mass="103068">MSNAGDEPIDTSQSGPTEGDWREIKKDVKEIVRLLRSLAPQPDADQRSATDTRILDCEPEEWLSMLRPTSARLDVFAGVLLVMFIKNEDEIPMLRGIWDRDLGQIYLPTFANKLTLRIPRPEGQGFQEGFPEVTPGDKSAEEKMYIRRYIKQQRAATTTEVNDNSTRWTWAQPDNGDFLFNYIENTGGHKLGVFRHLFPEHSEIIVDNARQSASTHGHGSLCVMCALVQNGVLHLRWVNLIIALISRWNYTERPNSNTYNEMHFGSVMYFLGVFAGFWPSPNERSTFSCVHDYRKVLEGNFRRHYLQVHFRYFIGVQPPMERQDAFGLKCDRSRFEIVSDKKEVASSFFEERRISVFGLVSGNPSGDLGKAIPAFYDVLILGEEKPYHPKSYNLKCCVGLEGAVAFQVAVFEIVNVWETEWNSVLTRIDDFLQSQIGDTLLPKAINKLMFDNNFQRPRLYFAILQALRLFAEHICTVSDDLHALDNIFLERSDFPMPDMKHDELHVLRSNWEIVKATQKKAEKSLLDRISSKTEVVRNLRDGLLRASTLREANRSSVMGRYVLIFTVVTVLYLPPSFISSVLNMEIFQKENKEEATWEFKVSLVLVSLTTYIAALAAIIAVDWKHIKPKCLRWWARLKTKWWKDHKKRELASDGNTAGDSTTSAAHAGAHAGAGPTPLVAEPRSREAGSVAENFDPTLVLIQEPPAKNEDQPLGRDIVAPRPGGKVALNNSLNAYCAGFNTTGSLLIQNACTTYLVKAGDTYSTIAKANNVTSSRIISENPILDLTCGNIGVSLNDPTCIGKPGVPYASPTVTIPVKGDYRNLVCLRFNINLNNFLFLNPAVNVNCTNLFALESYCVVPVSDLITYPGYPGYVAPKNATTTSTWSSAPKATYTPPVLNITDDTPVMRFGPRVNKGSVAA</sequence>